<sequence>MKVYQRISLIIAYKSLLGLVERIIHRLFLNRHIHAVSAEIHKKKYAQLKEDFDQKALFCLTNSLDFDIIFQIFILSQFAYRRDE</sequence>
<accession>X1MW33</accession>
<dbReference type="AlphaFoldDB" id="X1MW33"/>
<proteinExistence type="predicted"/>
<organism evidence="1">
    <name type="scientific">marine sediment metagenome</name>
    <dbReference type="NCBI Taxonomy" id="412755"/>
    <lineage>
        <taxon>unclassified sequences</taxon>
        <taxon>metagenomes</taxon>
        <taxon>ecological metagenomes</taxon>
    </lineage>
</organism>
<evidence type="ECO:0000313" key="1">
    <source>
        <dbReference type="EMBL" id="GAI22251.1"/>
    </source>
</evidence>
<name>X1MW33_9ZZZZ</name>
<reference evidence="1" key="1">
    <citation type="journal article" date="2014" name="Front. Microbiol.">
        <title>High frequency of phylogenetically diverse reductive dehalogenase-homologous genes in deep subseafloor sedimentary metagenomes.</title>
        <authorList>
            <person name="Kawai M."/>
            <person name="Futagami T."/>
            <person name="Toyoda A."/>
            <person name="Takaki Y."/>
            <person name="Nishi S."/>
            <person name="Hori S."/>
            <person name="Arai W."/>
            <person name="Tsubouchi T."/>
            <person name="Morono Y."/>
            <person name="Uchiyama I."/>
            <person name="Ito T."/>
            <person name="Fujiyama A."/>
            <person name="Inagaki F."/>
            <person name="Takami H."/>
        </authorList>
    </citation>
    <scope>NUCLEOTIDE SEQUENCE</scope>
    <source>
        <strain evidence="1">Expedition CK06-06</strain>
    </source>
</reference>
<dbReference type="EMBL" id="BARV01017344">
    <property type="protein sequence ID" value="GAI22251.1"/>
    <property type="molecule type" value="Genomic_DNA"/>
</dbReference>
<protein>
    <submittedName>
        <fullName evidence="1">Uncharacterized protein</fullName>
    </submittedName>
</protein>
<gene>
    <name evidence="1" type="ORF">S06H3_29587</name>
</gene>
<comment type="caution">
    <text evidence="1">The sequence shown here is derived from an EMBL/GenBank/DDBJ whole genome shotgun (WGS) entry which is preliminary data.</text>
</comment>